<dbReference type="Proteomes" id="UP000334019">
    <property type="component" value="Chromosome"/>
</dbReference>
<dbReference type="InterPro" id="IPR038726">
    <property type="entry name" value="PDDEXK_AddAB-type"/>
</dbReference>
<keyword evidence="2" id="KW-0347">Helicase</keyword>
<keyword evidence="1" id="KW-0227">DNA damage</keyword>
<keyword evidence="3" id="KW-0234">DNA repair</keyword>
<dbReference type="Pfam" id="PF12705">
    <property type="entry name" value="PDDEXK_1"/>
    <property type="match status" value="1"/>
</dbReference>
<evidence type="ECO:0000259" key="4">
    <source>
        <dbReference type="Pfam" id="PF12705"/>
    </source>
</evidence>
<name>A0A5Q2RJI2_9ACTN</name>
<dbReference type="AlphaFoldDB" id="A0A5Q2RJI2"/>
<dbReference type="EMBL" id="CP045851">
    <property type="protein sequence ID" value="QGG95963.1"/>
    <property type="molecule type" value="Genomic_DNA"/>
</dbReference>
<dbReference type="GO" id="GO:0004386">
    <property type="term" value="F:helicase activity"/>
    <property type="evidence" value="ECO:0007669"/>
    <property type="project" value="UniProtKB-KW"/>
</dbReference>
<organism evidence="5 6">
    <name type="scientific">Actinomarinicola tropica</name>
    <dbReference type="NCBI Taxonomy" id="2789776"/>
    <lineage>
        <taxon>Bacteria</taxon>
        <taxon>Bacillati</taxon>
        <taxon>Actinomycetota</taxon>
        <taxon>Acidimicrobiia</taxon>
        <taxon>Acidimicrobiales</taxon>
        <taxon>Iamiaceae</taxon>
        <taxon>Actinomarinicola</taxon>
    </lineage>
</organism>
<keyword evidence="6" id="KW-1185">Reference proteome</keyword>
<evidence type="ECO:0000313" key="6">
    <source>
        <dbReference type="Proteomes" id="UP000334019"/>
    </source>
</evidence>
<protein>
    <recommendedName>
        <fullName evidence="4">PD-(D/E)XK endonuclease-like domain-containing protein</fullName>
    </recommendedName>
</protein>
<accession>A0A5Q2RJI2</accession>
<dbReference type="RefSeq" id="WP_153760069.1">
    <property type="nucleotide sequence ID" value="NZ_CP045851.1"/>
</dbReference>
<evidence type="ECO:0000256" key="2">
    <source>
        <dbReference type="ARBA" id="ARBA00022806"/>
    </source>
</evidence>
<dbReference type="Gene3D" id="3.90.320.10">
    <property type="match status" value="1"/>
</dbReference>
<dbReference type="InterPro" id="IPR011604">
    <property type="entry name" value="PDDEXK-like_dom_sf"/>
</dbReference>
<dbReference type="KEGG" id="atq:GH723_13120"/>
<proteinExistence type="predicted"/>
<reference evidence="5 6" key="1">
    <citation type="submission" date="2019-11" db="EMBL/GenBank/DDBJ databases">
        <authorList>
            <person name="He Y."/>
        </authorList>
    </citation>
    <scope>NUCLEOTIDE SEQUENCE [LARGE SCALE GENOMIC DNA]</scope>
    <source>
        <strain evidence="5 6">SCSIO 58843</strain>
    </source>
</reference>
<evidence type="ECO:0000313" key="5">
    <source>
        <dbReference type="EMBL" id="QGG95963.1"/>
    </source>
</evidence>
<keyword evidence="2" id="KW-0547">Nucleotide-binding</keyword>
<sequence>MTTEGVATEGSAGADLNPAQQEVLDLLGAPRESRPTFDAELRHQLKAELESALAHLAGDIDPDDPIFISKHKLGAVHGCEVRHLADEAAGFEWSVPTARGTVAHKAVELSVHWRGEPTPAELVDESMARLANGGDGLAEFLQRCSEVETIELRAEALDRVTKFLEMFPPLQSRWRPVTESRVRLELAEGRIILSGKVDLSLGRARGTTAGKVLIDLKTGGFSPVHLDDLRFYALLETIRLGVPPRLVTSYYLDAGVARPEPITVPLLEATVARVADGVERLVGLAHGTVEPILRTGPACRWCVRLHECEAGLRALDQDDDWS</sequence>
<keyword evidence="2" id="KW-0378">Hydrolase</keyword>
<evidence type="ECO:0000256" key="1">
    <source>
        <dbReference type="ARBA" id="ARBA00022763"/>
    </source>
</evidence>
<keyword evidence="2" id="KW-0067">ATP-binding</keyword>
<dbReference type="GO" id="GO:0006281">
    <property type="term" value="P:DNA repair"/>
    <property type="evidence" value="ECO:0007669"/>
    <property type="project" value="UniProtKB-KW"/>
</dbReference>
<evidence type="ECO:0000256" key="3">
    <source>
        <dbReference type="ARBA" id="ARBA00023204"/>
    </source>
</evidence>
<feature type="domain" description="PD-(D/E)XK endonuclease-like" evidence="4">
    <location>
        <begin position="71"/>
        <end position="303"/>
    </location>
</feature>
<gene>
    <name evidence="5" type="ORF">GH723_13120</name>
</gene>